<sequence>SHTIKEEVPHNGNIFVDDCGIKGPNSRYNDEEIAPGIRRFVYEHFTTLFRFLTRFMTAGVTISGWKFTPATPQLEIVGCLVDAEGLHVKHGLVTKVQNWPEPRNVSEVRGFLGTAG</sequence>
<evidence type="ECO:0000313" key="2">
    <source>
        <dbReference type="Proteomes" id="UP000308600"/>
    </source>
</evidence>
<gene>
    <name evidence="1" type="ORF">BDN72DRAFT_750713</name>
</gene>
<evidence type="ECO:0000313" key="1">
    <source>
        <dbReference type="EMBL" id="TFK57942.1"/>
    </source>
</evidence>
<dbReference type="Proteomes" id="UP000308600">
    <property type="component" value="Unassembled WGS sequence"/>
</dbReference>
<proteinExistence type="predicted"/>
<organism evidence="1 2">
    <name type="scientific">Pluteus cervinus</name>
    <dbReference type="NCBI Taxonomy" id="181527"/>
    <lineage>
        <taxon>Eukaryota</taxon>
        <taxon>Fungi</taxon>
        <taxon>Dikarya</taxon>
        <taxon>Basidiomycota</taxon>
        <taxon>Agaricomycotina</taxon>
        <taxon>Agaricomycetes</taxon>
        <taxon>Agaricomycetidae</taxon>
        <taxon>Agaricales</taxon>
        <taxon>Pluteineae</taxon>
        <taxon>Pluteaceae</taxon>
        <taxon>Pluteus</taxon>
    </lineage>
</organism>
<protein>
    <submittedName>
        <fullName evidence="1">Uncharacterized protein</fullName>
    </submittedName>
</protein>
<reference evidence="1 2" key="1">
    <citation type="journal article" date="2019" name="Nat. Ecol. Evol.">
        <title>Megaphylogeny resolves global patterns of mushroom evolution.</title>
        <authorList>
            <person name="Varga T."/>
            <person name="Krizsan K."/>
            <person name="Foldi C."/>
            <person name="Dima B."/>
            <person name="Sanchez-Garcia M."/>
            <person name="Sanchez-Ramirez S."/>
            <person name="Szollosi G.J."/>
            <person name="Szarkandi J.G."/>
            <person name="Papp V."/>
            <person name="Albert L."/>
            <person name="Andreopoulos W."/>
            <person name="Angelini C."/>
            <person name="Antonin V."/>
            <person name="Barry K.W."/>
            <person name="Bougher N.L."/>
            <person name="Buchanan P."/>
            <person name="Buyck B."/>
            <person name="Bense V."/>
            <person name="Catcheside P."/>
            <person name="Chovatia M."/>
            <person name="Cooper J."/>
            <person name="Damon W."/>
            <person name="Desjardin D."/>
            <person name="Finy P."/>
            <person name="Geml J."/>
            <person name="Haridas S."/>
            <person name="Hughes K."/>
            <person name="Justo A."/>
            <person name="Karasinski D."/>
            <person name="Kautmanova I."/>
            <person name="Kiss B."/>
            <person name="Kocsube S."/>
            <person name="Kotiranta H."/>
            <person name="LaButti K.M."/>
            <person name="Lechner B.E."/>
            <person name="Liimatainen K."/>
            <person name="Lipzen A."/>
            <person name="Lukacs Z."/>
            <person name="Mihaltcheva S."/>
            <person name="Morgado L.N."/>
            <person name="Niskanen T."/>
            <person name="Noordeloos M.E."/>
            <person name="Ohm R.A."/>
            <person name="Ortiz-Santana B."/>
            <person name="Ovrebo C."/>
            <person name="Racz N."/>
            <person name="Riley R."/>
            <person name="Savchenko A."/>
            <person name="Shiryaev A."/>
            <person name="Soop K."/>
            <person name="Spirin V."/>
            <person name="Szebenyi C."/>
            <person name="Tomsovsky M."/>
            <person name="Tulloss R.E."/>
            <person name="Uehling J."/>
            <person name="Grigoriev I.V."/>
            <person name="Vagvolgyi C."/>
            <person name="Papp T."/>
            <person name="Martin F.M."/>
            <person name="Miettinen O."/>
            <person name="Hibbett D.S."/>
            <person name="Nagy L.G."/>
        </authorList>
    </citation>
    <scope>NUCLEOTIDE SEQUENCE [LARGE SCALE GENOMIC DNA]</scope>
    <source>
        <strain evidence="1 2">NL-1719</strain>
    </source>
</reference>
<dbReference type="EMBL" id="ML209833">
    <property type="protein sequence ID" value="TFK57942.1"/>
    <property type="molecule type" value="Genomic_DNA"/>
</dbReference>
<feature type="non-terminal residue" evidence="1">
    <location>
        <position position="116"/>
    </location>
</feature>
<name>A0ACD2ZXB7_9AGAR</name>
<keyword evidence="2" id="KW-1185">Reference proteome</keyword>
<feature type="non-terminal residue" evidence="1">
    <location>
        <position position="1"/>
    </location>
</feature>
<accession>A0ACD2ZXB7</accession>